<dbReference type="InterPro" id="IPR018898">
    <property type="entry name" value="Eex_TraS"/>
</dbReference>
<feature type="transmembrane region" description="Helical" evidence="1">
    <location>
        <begin position="68"/>
        <end position="90"/>
    </location>
</feature>
<sequence>MKELMRIMWVLLIQYIACSLAGWATSFTLLILALLIMWESIFAWINYRVRKQKSLHSQKDVSPVMYMVLSVPALCFPMLALLIFFGLSIYRVCVISGVTVGDESLKDQFYFDRAFQSDPFPYESELHDSTGAGLNPATGLPMCGLVDTSGNFYGCSSESYRRSDS</sequence>
<name>A0A5U3R885_SALER</name>
<evidence type="ECO:0000313" key="2">
    <source>
        <dbReference type="EMBL" id="EBP6409691.1"/>
    </source>
</evidence>
<dbReference type="Pfam" id="PF10624">
    <property type="entry name" value="TraS"/>
    <property type="match status" value="1"/>
</dbReference>
<keyword evidence="1" id="KW-0812">Transmembrane</keyword>
<protein>
    <recommendedName>
        <fullName evidence="3">TraS</fullName>
    </recommendedName>
</protein>
<proteinExistence type="predicted"/>
<dbReference type="AlphaFoldDB" id="A0A5U3R885"/>
<evidence type="ECO:0000256" key="1">
    <source>
        <dbReference type="SAM" id="Phobius"/>
    </source>
</evidence>
<gene>
    <name evidence="2" type="ORF">ABC99_11130</name>
</gene>
<comment type="caution">
    <text evidence="2">The sequence shown here is derived from an EMBL/GenBank/DDBJ whole genome shotgun (WGS) entry which is preliminary data.</text>
</comment>
<organism evidence="2">
    <name type="scientific">Salmonella enterica</name>
    <name type="common">Salmonella choleraesuis</name>
    <dbReference type="NCBI Taxonomy" id="28901"/>
    <lineage>
        <taxon>Bacteria</taxon>
        <taxon>Pseudomonadati</taxon>
        <taxon>Pseudomonadota</taxon>
        <taxon>Gammaproteobacteria</taxon>
        <taxon>Enterobacterales</taxon>
        <taxon>Enterobacteriaceae</taxon>
        <taxon>Salmonella</taxon>
    </lineage>
</organism>
<dbReference type="EMBL" id="AAGMPN010000032">
    <property type="protein sequence ID" value="EBP6409691.1"/>
    <property type="molecule type" value="Genomic_DNA"/>
</dbReference>
<keyword evidence="1" id="KW-1133">Transmembrane helix</keyword>
<feature type="transmembrane region" description="Helical" evidence="1">
    <location>
        <begin position="30"/>
        <end position="47"/>
    </location>
</feature>
<feature type="transmembrane region" description="Helical" evidence="1">
    <location>
        <begin position="7"/>
        <end position="24"/>
    </location>
</feature>
<reference evidence="2" key="1">
    <citation type="submission" date="2018-07" db="EMBL/GenBank/DDBJ databases">
        <authorList>
            <consortium name="GenomeTrakr network: Whole genome sequencing for foodborne pathogen traceback"/>
        </authorList>
    </citation>
    <scope>NUCLEOTIDE SEQUENCE</scope>
    <source>
        <strain evidence="2">TX-883888.SUB.3</strain>
    </source>
</reference>
<keyword evidence="1" id="KW-0472">Membrane</keyword>
<evidence type="ECO:0008006" key="3">
    <source>
        <dbReference type="Google" id="ProtNLM"/>
    </source>
</evidence>
<accession>A0A5U3R885</accession>